<name>A0A075RIK7_BRELA</name>
<dbReference type="RefSeq" id="WP_003338829.1">
    <property type="nucleotide sequence ID" value="NZ_CP007807.1"/>
</dbReference>
<sequence>MEGSKRATVIIDKKTKQLVSADVKLQVSEIDQTTPNKAIQARKEIDPKRDYTFKKVVRNLFSHSIDTITTSVYPQRSYCTF</sequence>
<reference evidence="1 2" key="1">
    <citation type="journal article" date="2011" name="J. Bacteriol.">
        <title>Genome sequence of Brevibacillus laterosporus LMG 15441, a pathogen of invertebrates.</title>
        <authorList>
            <person name="Djukic M."/>
            <person name="Poehlein A."/>
            <person name="Thurmer A."/>
            <person name="Daniel R."/>
        </authorList>
    </citation>
    <scope>NUCLEOTIDE SEQUENCE [LARGE SCALE GENOMIC DNA]</scope>
    <source>
        <strain evidence="1 2">LMG 15441</strain>
        <plasmid evidence="1 2">pBRLA33</plasmid>
    </source>
</reference>
<dbReference type="KEGG" id="blr:BRLA_33p000280"/>
<dbReference type="AlphaFoldDB" id="A0A075RIK7"/>
<dbReference type="EMBL" id="CP007807">
    <property type="protein sequence ID" value="AIG28955.1"/>
    <property type="molecule type" value="Genomic_DNA"/>
</dbReference>
<proteinExistence type="predicted"/>
<evidence type="ECO:0000313" key="1">
    <source>
        <dbReference type="EMBL" id="AIG28955.1"/>
    </source>
</evidence>
<keyword evidence="2" id="KW-1185">Reference proteome</keyword>
<dbReference type="Proteomes" id="UP000005850">
    <property type="component" value="Plasmid pBRLA33"/>
</dbReference>
<organism evidence="1 2">
    <name type="scientific">Brevibacillus laterosporus LMG 15441</name>
    <dbReference type="NCBI Taxonomy" id="1042163"/>
    <lineage>
        <taxon>Bacteria</taxon>
        <taxon>Bacillati</taxon>
        <taxon>Bacillota</taxon>
        <taxon>Bacilli</taxon>
        <taxon>Bacillales</taxon>
        <taxon>Paenibacillaceae</taxon>
        <taxon>Brevibacillus</taxon>
    </lineage>
</organism>
<keyword evidence="1" id="KW-0614">Plasmid</keyword>
<protein>
    <submittedName>
        <fullName evidence="1">Uncharacterized protein</fullName>
    </submittedName>
</protein>
<accession>A0A075RIK7</accession>
<evidence type="ECO:0000313" key="2">
    <source>
        <dbReference type="Proteomes" id="UP000005850"/>
    </source>
</evidence>
<geneLocation type="plasmid" evidence="1 2">
    <name>pBRLA33</name>
</geneLocation>
<dbReference type="HOGENOM" id="CLU_2567148_0_0_9"/>
<gene>
    <name evidence="1" type="ORF">BRLA_33p000280</name>
</gene>